<feature type="chain" id="PRO_5012096158" evidence="1">
    <location>
        <begin position="21"/>
        <end position="198"/>
    </location>
</feature>
<dbReference type="Proteomes" id="UP000186817">
    <property type="component" value="Unassembled WGS sequence"/>
</dbReference>
<protein>
    <submittedName>
        <fullName evidence="2">Uncharacterized protein</fullName>
    </submittedName>
</protein>
<proteinExistence type="predicted"/>
<comment type="caution">
    <text evidence="2">The sequence shown here is derived from an EMBL/GenBank/DDBJ whole genome shotgun (WGS) entry which is preliminary data.</text>
</comment>
<evidence type="ECO:0000256" key="1">
    <source>
        <dbReference type="SAM" id="SignalP"/>
    </source>
</evidence>
<reference evidence="2 3" key="1">
    <citation type="submission" date="2016-02" db="EMBL/GenBank/DDBJ databases">
        <title>Genome analysis of coral dinoflagellate symbionts highlights evolutionary adaptations to a symbiotic lifestyle.</title>
        <authorList>
            <person name="Aranda M."/>
            <person name="Li Y."/>
            <person name="Liew Y.J."/>
            <person name="Baumgarten S."/>
            <person name="Simakov O."/>
            <person name="Wilson M."/>
            <person name="Piel J."/>
            <person name="Ashoor H."/>
            <person name="Bougouffa S."/>
            <person name="Bajic V.B."/>
            <person name="Ryu T."/>
            <person name="Ravasi T."/>
            <person name="Bayer T."/>
            <person name="Micklem G."/>
            <person name="Kim H."/>
            <person name="Bhak J."/>
            <person name="Lajeunesse T.C."/>
            <person name="Voolstra C.R."/>
        </authorList>
    </citation>
    <scope>NUCLEOTIDE SEQUENCE [LARGE SCALE GENOMIC DNA]</scope>
    <source>
        <strain evidence="2 3">CCMP2467</strain>
    </source>
</reference>
<evidence type="ECO:0000313" key="2">
    <source>
        <dbReference type="EMBL" id="OLP92170.1"/>
    </source>
</evidence>
<sequence length="198" mass="22119">MNAPAMAIFGFVLCLAVARGQDTDDFSNQQRLYELLRQAYFTDYTAQHQQHRLAPAMTAELAEFQQKAMASPALALAVAMGNLGLGKEMDVDSIRDASELMALSIQPCTESHARWPYAVLLFSELGREFASRYLTEQAADTLERSGFLGRLLWVPLAQFLENNFEMLRSELLPLAEDAGRFDELAFENSRVEANSSVD</sequence>
<dbReference type="EMBL" id="LSRX01000633">
    <property type="protein sequence ID" value="OLP92170.1"/>
    <property type="molecule type" value="Genomic_DNA"/>
</dbReference>
<organism evidence="2 3">
    <name type="scientific">Symbiodinium microadriaticum</name>
    <name type="common">Dinoflagellate</name>
    <name type="synonym">Zooxanthella microadriatica</name>
    <dbReference type="NCBI Taxonomy" id="2951"/>
    <lineage>
        <taxon>Eukaryota</taxon>
        <taxon>Sar</taxon>
        <taxon>Alveolata</taxon>
        <taxon>Dinophyceae</taxon>
        <taxon>Suessiales</taxon>
        <taxon>Symbiodiniaceae</taxon>
        <taxon>Symbiodinium</taxon>
    </lineage>
</organism>
<evidence type="ECO:0000313" key="3">
    <source>
        <dbReference type="Proteomes" id="UP000186817"/>
    </source>
</evidence>
<feature type="signal peptide" evidence="1">
    <location>
        <begin position="1"/>
        <end position="20"/>
    </location>
</feature>
<dbReference type="OrthoDB" id="440087at2759"/>
<gene>
    <name evidence="2" type="ORF">AK812_SmicGene26061</name>
</gene>
<accession>A0A1Q9DAL1</accession>
<dbReference type="AlphaFoldDB" id="A0A1Q9DAL1"/>
<keyword evidence="3" id="KW-1185">Reference proteome</keyword>
<keyword evidence="1" id="KW-0732">Signal</keyword>
<name>A0A1Q9DAL1_SYMMI</name>